<sequence length="383" mass="42687">MVGVWTYPWTLYEEGVDTAFETFTSHGITSVSVATHHHSARILQPRFPDSLFERRPAGCYFAPQAEHFDRTPLSPIQNEIEAVSDPLGEITAVADEYNVRTNGWMVTLHNSRLGATYPSFQIEDAFGTGHEHALCPSHPEVREYFAGVAAELVDRGVDAIELEAAGYPLVFHGHDTVYGHEAQQVLSSDAERRLFSQCFCDACQRQARDFDVDLEQARERTLEIIERSFRDPASQTVPLSALVREESVLTELFEFRAAIIERLIESIATSAGDTTVNVYVRRAEANWPAGRTLDGLAAHADRLTVLCYVADPAVARDRLSAITRRVSLPIDAGVTLDPSIIENESELVSLVDEIRTVIDGRVSVYNHAMLTETQLEWIEQIAT</sequence>
<dbReference type="SUPFAM" id="SSF51445">
    <property type="entry name" value="(Trans)glycosidases"/>
    <property type="match status" value="1"/>
</dbReference>
<dbReference type="Gene3D" id="3.20.20.80">
    <property type="entry name" value="Glycosidases"/>
    <property type="match status" value="1"/>
</dbReference>
<proteinExistence type="predicted"/>
<reference evidence="1 2" key="1">
    <citation type="submission" date="2017-09" db="EMBL/GenBank/DDBJ databases">
        <title>Genome sequences of Natrinema ejinorence JCM 13890T.</title>
        <authorList>
            <person name="Roh S.W."/>
            <person name="Kim Y.B."/>
            <person name="Kim J.Y."/>
        </authorList>
    </citation>
    <scope>NUCLEOTIDE SEQUENCE [LARGE SCALE GENOMIC DNA]</scope>
    <source>
        <strain evidence="1 2">JCM 13890</strain>
    </source>
</reference>
<keyword evidence="2" id="KW-1185">Reference proteome</keyword>
<evidence type="ECO:0000313" key="2">
    <source>
        <dbReference type="Proteomes" id="UP000219689"/>
    </source>
</evidence>
<organism evidence="1 2">
    <name type="scientific">Natrinema ejinorense</name>
    <dbReference type="NCBI Taxonomy" id="373386"/>
    <lineage>
        <taxon>Archaea</taxon>
        <taxon>Methanobacteriati</taxon>
        <taxon>Methanobacteriota</taxon>
        <taxon>Stenosarchaea group</taxon>
        <taxon>Halobacteria</taxon>
        <taxon>Halobacteriales</taxon>
        <taxon>Natrialbaceae</taxon>
        <taxon>Natrinema</taxon>
    </lineage>
</organism>
<comment type="caution">
    <text evidence="1">The sequence shown here is derived from an EMBL/GenBank/DDBJ whole genome shotgun (WGS) entry which is preliminary data.</text>
</comment>
<evidence type="ECO:0000313" key="1">
    <source>
        <dbReference type="EMBL" id="PCR89007.1"/>
    </source>
</evidence>
<dbReference type="Proteomes" id="UP000219689">
    <property type="component" value="Unassembled WGS sequence"/>
</dbReference>
<dbReference type="AlphaFoldDB" id="A0A2A5QQ96"/>
<dbReference type="EMBL" id="NXNI01000002">
    <property type="protein sequence ID" value="PCR89007.1"/>
    <property type="molecule type" value="Genomic_DNA"/>
</dbReference>
<dbReference type="RefSeq" id="WP_097382024.1">
    <property type="nucleotide sequence ID" value="NZ_NXNI01000002.1"/>
</dbReference>
<gene>
    <name evidence="1" type="ORF">CP557_21310</name>
</gene>
<accession>A0A2A5QQ96</accession>
<dbReference type="OrthoDB" id="203797at2157"/>
<protein>
    <submittedName>
        <fullName evidence="1">Uncharacterized protein</fullName>
    </submittedName>
</protein>
<name>A0A2A5QQ96_9EURY</name>
<dbReference type="InterPro" id="IPR017853">
    <property type="entry name" value="GH"/>
</dbReference>